<feature type="transmembrane region" description="Helical" evidence="1">
    <location>
        <begin position="21"/>
        <end position="43"/>
    </location>
</feature>
<keyword evidence="1" id="KW-0812">Transmembrane</keyword>
<gene>
    <name evidence="3" type="ORF">Lbru_2851</name>
</gene>
<accession>A0A0W0S0C7</accession>
<dbReference type="CDD" id="cd06543">
    <property type="entry name" value="GH18_PF-ChiA-like"/>
    <property type="match status" value="1"/>
</dbReference>
<organism evidence="3 4">
    <name type="scientific">Legionella brunensis</name>
    <dbReference type="NCBI Taxonomy" id="29422"/>
    <lineage>
        <taxon>Bacteria</taxon>
        <taxon>Pseudomonadati</taxon>
        <taxon>Pseudomonadota</taxon>
        <taxon>Gammaproteobacteria</taxon>
        <taxon>Legionellales</taxon>
        <taxon>Legionellaceae</taxon>
        <taxon>Legionella</taxon>
    </lineage>
</organism>
<keyword evidence="1" id="KW-1133">Transmembrane helix</keyword>
<reference evidence="3 4" key="1">
    <citation type="submission" date="2015-11" db="EMBL/GenBank/DDBJ databases">
        <title>Genomic analysis of 38 Legionella species identifies large and diverse effector repertoires.</title>
        <authorList>
            <person name="Burstein D."/>
            <person name="Amaro F."/>
            <person name="Zusman T."/>
            <person name="Lifshitz Z."/>
            <person name="Cohen O."/>
            <person name="Gilbert J.A."/>
            <person name="Pupko T."/>
            <person name="Shuman H.A."/>
            <person name="Segal G."/>
        </authorList>
    </citation>
    <scope>NUCLEOTIDE SEQUENCE [LARGE SCALE GENOMIC DNA]</scope>
    <source>
        <strain evidence="3 4">ATCC 43878</strain>
    </source>
</reference>
<keyword evidence="1" id="KW-0472">Membrane</keyword>
<sequence length="348" mass="38807">MIKWYHVYSVLFELTNQMNKFNFIFWGILFGANSFAATPAPVFSPYADLTINTYWDSQTQSMEPMDLAKIAADNGIKAYHLAFITDSGSCQPAWGAQADYEINTKWAKRLTDRLTQHGVDVAVSFGGASGTDISFNCDKNQLVAIFEKVVTTYQAKTLDFDIENGTADVPKLMQALRVFQQKNPKIKLSFTLPVMPEGLTFQGKEVLNAAKAANLNYLVNIMAMDYGPAYTGDMGNYAIDAATALHDNLQALYPEKKVEILWQQIIVTPMIGVNDVNPEQFTLANADTLRQFAQTKGLGGLAMWSIARDKPCADKWASPTCSGNRLQTKDYEFVKHFLNTNLKQTQEP</sequence>
<comment type="caution">
    <text evidence="3">The sequence shown here is derived from an EMBL/GenBank/DDBJ whole genome shotgun (WGS) entry which is preliminary data.</text>
</comment>
<dbReference type="InterPro" id="IPR052750">
    <property type="entry name" value="GH18_Chitinase"/>
</dbReference>
<protein>
    <submittedName>
        <fullName evidence="3">Chitinase domain protein</fullName>
    </submittedName>
</protein>
<evidence type="ECO:0000259" key="2">
    <source>
        <dbReference type="PROSITE" id="PS51910"/>
    </source>
</evidence>
<dbReference type="EMBL" id="LNXV01000036">
    <property type="protein sequence ID" value="KTC76744.1"/>
    <property type="molecule type" value="Genomic_DNA"/>
</dbReference>
<keyword evidence="4" id="KW-1185">Reference proteome</keyword>
<proteinExistence type="predicted"/>
<dbReference type="SUPFAM" id="SSF51445">
    <property type="entry name" value="(Trans)glycosidases"/>
    <property type="match status" value="1"/>
</dbReference>
<name>A0A0W0S0C7_9GAMM</name>
<evidence type="ECO:0000313" key="4">
    <source>
        <dbReference type="Proteomes" id="UP000054742"/>
    </source>
</evidence>
<dbReference type="Gene3D" id="3.20.20.80">
    <property type="entry name" value="Glycosidases"/>
    <property type="match status" value="1"/>
</dbReference>
<dbReference type="InterPro" id="IPR001223">
    <property type="entry name" value="Glyco_hydro18_cat"/>
</dbReference>
<dbReference type="PANTHER" id="PTHR42976">
    <property type="entry name" value="BIFUNCTIONAL CHITINASE/LYSOZYME-RELATED"/>
    <property type="match status" value="1"/>
</dbReference>
<evidence type="ECO:0000313" key="3">
    <source>
        <dbReference type="EMBL" id="KTC76744.1"/>
    </source>
</evidence>
<dbReference type="PANTHER" id="PTHR42976:SF1">
    <property type="entry name" value="GH18 DOMAIN-CONTAINING PROTEIN-RELATED"/>
    <property type="match status" value="1"/>
</dbReference>
<dbReference type="PATRIC" id="fig|29422.6.peg.3025"/>
<dbReference type="PROSITE" id="PS51910">
    <property type="entry name" value="GH18_2"/>
    <property type="match status" value="1"/>
</dbReference>
<evidence type="ECO:0000256" key="1">
    <source>
        <dbReference type="SAM" id="Phobius"/>
    </source>
</evidence>
<dbReference type="GO" id="GO:0005975">
    <property type="term" value="P:carbohydrate metabolic process"/>
    <property type="evidence" value="ECO:0007669"/>
    <property type="project" value="InterPro"/>
</dbReference>
<dbReference type="STRING" id="29422.Lbru_2851"/>
<dbReference type="AlphaFoldDB" id="A0A0W0S0C7"/>
<dbReference type="InterPro" id="IPR017853">
    <property type="entry name" value="GH"/>
</dbReference>
<feature type="domain" description="GH18" evidence="2">
    <location>
        <begin position="49"/>
        <end position="348"/>
    </location>
</feature>
<dbReference type="Proteomes" id="UP000054742">
    <property type="component" value="Unassembled WGS sequence"/>
</dbReference>